<dbReference type="PANTHER" id="PTHR23272:SF184">
    <property type="entry name" value="OS03G0311250 PROTEIN"/>
    <property type="match status" value="1"/>
</dbReference>
<dbReference type="Proteomes" id="UP000789739">
    <property type="component" value="Unassembled WGS sequence"/>
</dbReference>
<dbReference type="SUPFAM" id="SSF53098">
    <property type="entry name" value="Ribonuclease H-like"/>
    <property type="match status" value="1"/>
</dbReference>
<dbReference type="PANTHER" id="PTHR23272">
    <property type="entry name" value="BED FINGER-RELATED"/>
    <property type="match status" value="1"/>
</dbReference>
<evidence type="ECO:0000313" key="2">
    <source>
        <dbReference type="EMBL" id="CAG8523732.1"/>
    </source>
</evidence>
<comment type="caution">
    <text evidence="2">The sequence shown here is derived from an EMBL/GenBank/DDBJ whole genome shotgun (WGS) entry which is preliminary data.</text>
</comment>
<organism evidence="2 3">
    <name type="scientific">Paraglomus brasilianum</name>
    <dbReference type="NCBI Taxonomy" id="144538"/>
    <lineage>
        <taxon>Eukaryota</taxon>
        <taxon>Fungi</taxon>
        <taxon>Fungi incertae sedis</taxon>
        <taxon>Mucoromycota</taxon>
        <taxon>Glomeromycotina</taxon>
        <taxon>Glomeromycetes</taxon>
        <taxon>Paraglomerales</taxon>
        <taxon>Paraglomeraceae</taxon>
        <taxon>Paraglomus</taxon>
    </lineage>
</organism>
<gene>
    <name evidence="2" type="ORF">PBRASI_LOCUS3762</name>
</gene>
<feature type="domain" description="HAT C-terminal dimerisation" evidence="1">
    <location>
        <begin position="225"/>
        <end position="293"/>
    </location>
</feature>
<dbReference type="AlphaFoldDB" id="A0A9N9FCM2"/>
<accession>A0A9N9FCM2</accession>
<feature type="non-terminal residue" evidence="2">
    <location>
        <position position="293"/>
    </location>
</feature>
<reference evidence="2" key="1">
    <citation type="submission" date="2021-06" db="EMBL/GenBank/DDBJ databases">
        <authorList>
            <person name="Kallberg Y."/>
            <person name="Tangrot J."/>
            <person name="Rosling A."/>
        </authorList>
    </citation>
    <scope>NUCLEOTIDE SEQUENCE</scope>
    <source>
        <strain evidence="2">BR232B</strain>
    </source>
</reference>
<name>A0A9N9FCM2_9GLOM</name>
<dbReference type="EMBL" id="CAJVPI010000352">
    <property type="protein sequence ID" value="CAG8523732.1"/>
    <property type="molecule type" value="Genomic_DNA"/>
</dbReference>
<keyword evidence="3" id="KW-1185">Reference proteome</keyword>
<proteinExistence type="predicted"/>
<evidence type="ECO:0000313" key="3">
    <source>
        <dbReference type="Proteomes" id="UP000789739"/>
    </source>
</evidence>
<protein>
    <submittedName>
        <fullName evidence="2">6575_t:CDS:1</fullName>
    </submittedName>
</protein>
<dbReference type="OrthoDB" id="2350995at2759"/>
<dbReference type="GO" id="GO:0046983">
    <property type="term" value="F:protein dimerization activity"/>
    <property type="evidence" value="ECO:0007669"/>
    <property type="project" value="InterPro"/>
</dbReference>
<dbReference type="Pfam" id="PF05699">
    <property type="entry name" value="Dimer_Tnp_hAT"/>
    <property type="match status" value="1"/>
</dbReference>
<sequence length="293" mass="32786">MLVCGGTIAKELADNFSNLTFTHYRCALTYLILRFNKDFNKSVKCAHVLNLAVQQGLQQISEIIGKVRNMMTDVRSSAPTITSLKALCVLKEINYLAPNIHDIIVLLEPIKRATLFLSASKYPTHGDIRLCFLAILENLENEFFTQSAAANSIYNKLKDYWPILDHTSQISAILDPRSKLSAFKNDNKNAAITDGSIVHFNSEATLTSSNNSSMYTNEWLLIYAELTRYLSAPLEDKVDPLLLWHAQQSVYPILSLMARDYLSVQATSVASEQAFSVAGQTITSQRNRLDPDT</sequence>
<dbReference type="InterPro" id="IPR008906">
    <property type="entry name" value="HATC_C_dom"/>
</dbReference>
<dbReference type="InterPro" id="IPR012337">
    <property type="entry name" value="RNaseH-like_sf"/>
</dbReference>
<evidence type="ECO:0000259" key="1">
    <source>
        <dbReference type="Pfam" id="PF05699"/>
    </source>
</evidence>